<keyword evidence="3" id="KW-1185">Reference proteome</keyword>
<dbReference type="Proteomes" id="UP001377804">
    <property type="component" value="Unassembled WGS sequence"/>
</dbReference>
<reference evidence="2 3" key="1">
    <citation type="submission" date="2023-10" db="EMBL/GenBank/DDBJ databases">
        <title>Holzapfeliella saturejae sp. nov. isolated from Satureja montana flowers.</title>
        <authorList>
            <person name="Alcantara C."/>
            <person name="Zuniga M."/>
            <person name="Landete J.M."/>
            <person name="Monedero V."/>
        </authorList>
    </citation>
    <scope>NUCLEOTIDE SEQUENCE [LARGE SCALE GENOMIC DNA]</scope>
    <source>
        <strain evidence="2 3">He02</strain>
    </source>
</reference>
<comment type="caution">
    <text evidence="2">The sequence shown here is derived from an EMBL/GenBank/DDBJ whole genome shotgun (WGS) entry which is preliminary data.</text>
</comment>
<keyword evidence="1" id="KW-0812">Transmembrane</keyword>
<dbReference type="RefSeq" id="WP_339969633.1">
    <property type="nucleotide sequence ID" value="NZ_JAWMWG010000001.1"/>
</dbReference>
<evidence type="ECO:0000313" key="3">
    <source>
        <dbReference type="Proteomes" id="UP001377804"/>
    </source>
</evidence>
<accession>A0ABU8SHE7</accession>
<keyword evidence="1" id="KW-1133">Transmembrane helix</keyword>
<feature type="transmembrane region" description="Helical" evidence="1">
    <location>
        <begin position="6"/>
        <end position="25"/>
    </location>
</feature>
<sequence>MKKKYIGIAIGLAAFMVALTVYINVFQKNAEASRNNHDFAVYQSGEITVREAVANTDNDYIKASAKVKPEYFELAQSISDDMHQKYPGYDFEVSIITGSSEKITKSQYPTQQFIYIDTKNALSKLLKDNKNNEHYLEFRQFIREKSTHLRQIPALGNIQNSADLIIAGNHLQLASMLPFPSDKGTDLYLQYANNLDVQLYIANQPQK</sequence>
<keyword evidence="1" id="KW-0472">Membrane</keyword>
<organism evidence="2 3">
    <name type="scientific">Holzapfeliella saturejae</name>
    <dbReference type="NCBI Taxonomy" id="3082953"/>
    <lineage>
        <taxon>Bacteria</taxon>
        <taxon>Bacillati</taxon>
        <taxon>Bacillota</taxon>
        <taxon>Bacilli</taxon>
        <taxon>Lactobacillales</taxon>
        <taxon>Lactobacillaceae</taxon>
        <taxon>Holzapfeliella</taxon>
    </lineage>
</organism>
<evidence type="ECO:0000256" key="1">
    <source>
        <dbReference type="SAM" id="Phobius"/>
    </source>
</evidence>
<protein>
    <submittedName>
        <fullName evidence="2">Uncharacterized protein</fullName>
    </submittedName>
</protein>
<evidence type="ECO:0000313" key="2">
    <source>
        <dbReference type="EMBL" id="MEJ6348450.1"/>
    </source>
</evidence>
<dbReference type="EMBL" id="JAWMWG010000001">
    <property type="protein sequence ID" value="MEJ6348450.1"/>
    <property type="molecule type" value="Genomic_DNA"/>
</dbReference>
<proteinExistence type="predicted"/>
<name>A0ABU8SHE7_9LACO</name>
<gene>
    <name evidence="2" type="ORF">R4Y45_04305</name>
</gene>